<reference evidence="2 3" key="1">
    <citation type="submission" date="2019-02" db="EMBL/GenBank/DDBJ databases">
        <title>Genomic Encyclopedia of Type Strains, Phase IV (KMG-IV): sequencing the most valuable type-strain genomes for metagenomic binning, comparative biology and taxonomic classification.</title>
        <authorList>
            <person name="Goeker M."/>
        </authorList>
    </citation>
    <scope>NUCLEOTIDE SEQUENCE [LARGE SCALE GENOMIC DNA]</scope>
    <source>
        <strain evidence="2 3">DSM 105135</strain>
    </source>
</reference>
<evidence type="ECO:0000313" key="3">
    <source>
        <dbReference type="Proteomes" id="UP000292423"/>
    </source>
</evidence>
<accession>A0A4Q7YKP3</accession>
<dbReference type="RefSeq" id="WP_130414633.1">
    <property type="nucleotide sequence ID" value="NZ_SHKX01000014.1"/>
</dbReference>
<sequence>MRVSVVAGWPGLCRWLALCGWLSAGLAQAEEVAPEPLVAAPSESAIAPASAAESATGAAGMDPSAAPVPDQGINAISIPVRDCLQRDAEGRFLGWLDEQHCRISTGTATTAQWLDGLFGTWYGPEDAKVRLRIIVSERWEEGGGLDAGNSIRASAILPNAKRRLKLVVGDDEDVLHRGQDINTVPPVPASTSAAIRWFPEYFGQVKYTFDVGLRSTPDIFTRVRAQRLWHLGEDSVLHFTETLKYGVKDRGRSITQLDAERALDSKTAFLLSNSLYYWELEPDPVGLRWGQDWVILHNLGHQRSVSYGVMFEGAQQPEWHLLGKSIFFLYRESIWRPWLFVELEPHLTRREETHWETTPSVILRFEAQFGL</sequence>
<keyword evidence="3" id="KW-1185">Reference proteome</keyword>
<evidence type="ECO:0000313" key="2">
    <source>
        <dbReference type="EMBL" id="RZU38097.1"/>
    </source>
</evidence>
<protein>
    <submittedName>
        <fullName evidence="2">Uncharacterized protein</fullName>
    </submittedName>
</protein>
<dbReference type="OrthoDB" id="6646492at2"/>
<evidence type="ECO:0000256" key="1">
    <source>
        <dbReference type="SAM" id="SignalP"/>
    </source>
</evidence>
<dbReference type="EMBL" id="SHKX01000014">
    <property type="protein sequence ID" value="RZU38097.1"/>
    <property type="molecule type" value="Genomic_DNA"/>
</dbReference>
<proteinExistence type="predicted"/>
<feature type="signal peptide" evidence="1">
    <location>
        <begin position="1"/>
        <end position="29"/>
    </location>
</feature>
<keyword evidence="1" id="KW-0732">Signal</keyword>
<comment type="caution">
    <text evidence="2">The sequence shown here is derived from an EMBL/GenBank/DDBJ whole genome shotgun (WGS) entry which is preliminary data.</text>
</comment>
<gene>
    <name evidence="2" type="ORF">EV700_2674</name>
</gene>
<dbReference type="Proteomes" id="UP000292423">
    <property type="component" value="Unassembled WGS sequence"/>
</dbReference>
<dbReference type="AlphaFoldDB" id="A0A4Q7YKP3"/>
<organism evidence="2 3">
    <name type="scientific">Fluviicoccus keumensis</name>
    <dbReference type="NCBI Taxonomy" id="1435465"/>
    <lineage>
        <taxon>Bacteria</taxon>
        <taxon>Pseudomonadati</taxon>
        <taxon>Pseudomonadota</taxon>
        <taxon>Gammaproteobacteria</taxon>
        <taxon>Moraxellales</taxon>
        <taxon>Moraxellaceae</taxon>
        <taxon>Fluviicoccus</taxon>
    </lineage>
</organism>
<name>A0A4Q7YKP3_9GAMM</name>
<feature type="chain" id="PRO_5020222493" evidence="1">
    <location>
        <begin position="30"/>
        <end position="371"/>
    </location>
</feature>